<keyword evidence="3" id="KW-1185">Reference proteome</keyword>
<gene>
    <name evidence="2" type="ORF">L6637_25975</name>
    <name evidence="1" type="ORF">L6654_16050</name>
</gene>
<reference evidence="1" key="1">
    <citation type="submission" date="2022-01" db="EMBL/GenBank/DDBJ databases">
        <title>Genome sequnece data of strain Bradyrhizobium sp. nov.</title>
        <authorList>
            <person name="Zhang J."/>
        </authorList>
    </citation>
    <scope>NUCLEOTIDE SEQUENCE</scope>
    <source>
        <strain evidence="2">WYCCWR 12774</strain>
        <strain evidence="1">WYCCWR 13023</strain>
    </source>
</reference>
<dbReference type="Proteomes" id="UP001139054">
    <property type="component" value="Unassembled WGS sequence"/>
</dbReference>
<sequence>MLLGTSMGGARPKAVVEDDHGFWIAKFNRPDDRWNNTRVERAMLELAKVCSEGRSSRQAL</sequence>
<protein>
    <submittedName>
        <fullName evidence="1">HipA domain-containing protein</fullName>
    </submittedName>
</protein>
<evidence type="ECO:0000313" key="1">
    <source>
        <dbReference type="EMBL" id="MCG2628146.1"/>
    </source>
</evidence>
<organism evidence="1 4">
    <name type="scientific">Bradyrhizobium zhengyangense</name>
    <dbReference type="NCBI Taxonomy" id="2911009"/>
    <lineage>
        <taxon>Bacteria</taxon>
        <taxon>Pseudomonadati</taxon>
        <taxon>Pseudomonadota</taxon>
        <taxon>Alphaproteobacteria</taxon>
        <taxon>Hyphomicrobiales</taxon>
        <taxon>Nitrobacteraceae</taxon>
        <taxon>Bradyrhizobium</taxon>
    </lineage>
</organism>
<accession>A0A9X1R953</accession>
<dbReference type="RefSeq" id="WP_188637394.1">
    <property type="nucleotide sequence ID" value="NZ_JAKLTY010000009.1"/>
</dbReference>
<dbReference type="EMBL" id="JAKLTY010000009">
    <property type="protein sequence ID" value="MCG2628146.1"/>
    <property type="molecule type" value="Genomic_DNA"/>
</dbReference>
<dbReference type="EMBL" id="JAKLUA010000009">
    <property type="protein sequence ID" value="MCG2670421.1"/>
    <property type="molecule type" value="Genomic_DNA"/>
</dbReference>
<dbReference type="Proteomes" id="UP001139012">
    <property type="component" value="Unassembled WGS sequence"/>
</dbReference>
<dbReference type="AlphaFoldDB" id="A0A9X1R953"/>
<proteinExistence type="predicted"/>
<comment type="caution">
    <text evidence="1">The sequence shown here is derived from an EMBL/GenBank/DDBJ whole genome shotgun (WGS) entry which is preliminary data.</text>
</comment>
<evidence type="ECO:0000313" key="3">
    <source>
        <dbReference type="Proteomes" id="UP001139012"/>
    </source>
</evidence>
<evidence type="ECO:0000313" key="4">
    <source>
        <dbReference type="Proteomes" id="UP001139054"/>
    </source>
</evidence>
<evidence type="ECO:0000313" key="2">
    <source>
        <dbReference type="EMBL" id="MCG2670421.1"/>
    </source>
</evidence>
<name>A0A9X1R953_9BRAD</name>